<keyword evidence="4 6" id="KW-1133">Transmembrane helix</keyword>
<comment type="subcellular location">
    <subcellularLocation>
        <location evidence="1">Membrane</location>
        <topology evidence="1">Multi-pass membrane protein</topology>
    </subcellularLocation>
</comment>
<feature type="domain" description="Cytochrome C biogenesis protein transmembrane" evidence="7">
    <location>
        <begin position="6"/>
        <end position="177"/>
    </location>
</feature>
<dbReference type="PANTHER" id="PTHR31272">
    <property type="entry name" value="CYTOCHROME C-TYPE BIOGENESIS PROTEIN HI_1454-RELATED"/>
    <property type="match status" value="1"/>
</dbReference>
<dbReference type="GO" id="GO:0017004">
    <property type="term" value="P:cytochrome complex assembly"/>
    <property type="evidence" value="ECO:0007669"/>
    <property type="project" value="InterPro"/>
</dbReference>
<protein>
    <submittedName>
        <fullName evidence="8">Cytochrome c biogenesis protein CcdA</fullName>
    </submittedName>
</protein>
<dbReference type="EMBL" id="CP063213">
    <property type="protein sequence ID" value="QOR46679.1"/>
    <property type="molecule type" value="Genomic_DNA"/>
</dbReference>
<dbReference type="PANTHER" id="PTHR31272:SF4">
    <property type="entry name" value="CYTOCHROME C-TYPE BIOGENESIS PROTEIN HI_1454-RELATED"/>
    <property type="match status" value="1"/>
</dbReference>
<evidence type="ECO:0000256" key="2">
    <source>
        <dbReference type="ARBA" id="ARBA00006143"/>
    </source>
</evidence>
<dbReference type="InterPro" id="IPR003834">
    <property type="entry name" value="Cyt_c_assmbl_TM_dom"/>
</dbReference>
<feature type="transmembrane region" description="Helical" evidence="6">
    <location>
        <begin position="116"/>
        <end position="138"/>
    </location>
</feature>
<name>A0A7M1QXE1_9ACTO</name>
<gene>
    <name evidence="8" type="ORF">INS88_08245</name>
</gene>
<evidence type="ECO:0000256" key="5">
    <source>
        <dbReference type="ARBA" id="ARBA00023136"/>
    </source>
</evidence>
<evidence type="ECO:0000259" key="7">
    <source>
        <dbReference type="Pfam" id="PF02683"/>
    </source>
</evidence>
<feature type="transmembrane region" description="Helical" evidence="6">
    <location>
        <begin position="158"/>
        <end position="179"/>
    </location>
</feature>
<comment type="similarity">
    <text evidence="2">Belongs to the DsbD family.</text>
</comment>
<dbReference type="Proteomes" id="UP000595053">
    <property type="component" value="Chromosome"/>
</dbReference>
<feature type="transmembrane region" description="Helical" evidence="6">
    <location>
        <begin position="248"/>
        <end position="267"/>
    </location>
</feature>
<keyword evidence="9" id="KW-1185">Reference proteome</keyword>
<evidence type="ECO:0000256" key="1">
    <source>
        <dbReference type="ARBA" id="ARBA00004141"/>
    </source>
</evidence>
<sequence length="325" mass="33296">MDIGFVTAFLGGALALLSPCAALLLPAYFASTMGVPRLVGNTIVFYLGLLLVLVPLGVGAGAFGSLFVLHRTAFITGSSILLIALGLAQIFGFGFDAAKIVPGHSRMEVEQKAATGLFKTFLLGTTSGLAGFCAGPILGAVLTMAAASGDVLTAGLLLAAYGAGMVVPLLIIAALWRPLGRRGRAFLRGRTFSAFGREFHTTSVVSGLLVIGIGVLFWATNGLVGVPELIPLSTQAGLQLAALRLANVWVDLAGVVLAAAIVLVLWARKSCDAVGPATPEAGGIPQGASRGAEQRAVGTPGFDAIGAYQQRRNFIGPDVRKEGTP</sequence>
<feature type="transmembrane region" description="Helical" evidence="6">
    <location>
        <begin position="199"/>
        <end position="219"/>
    </location>
</feature>
<evidence type="ECO:0000313" key="8">
    <source>
        <dbReference type="EMBL" id="QOR46679.1"/>
    </source>
</evidence>
<feature type="transmembrane region" description="Helical" evidence="6">
    <location>
        <begin position="43"/>
        <end position="67"/>
    </location>
</feature>
<dbReference type="AlphaFoldDB" id="A0A7M1QXE1"/>
<dbReference type="Pfam" id="PF02683">
    <property type="entry name" value="DsbD_TM"/>
    <property type="match status" value="1"/>
</dbReference>
<dbReference type="InterPro" id="IPR051790">
    <property type="entry name" value="Cytochrome_c-biogenesis_DsbD"/>
</dbReference>
<keyword evidence="5 6" id="KW-0472">Membrane</keyword>
<organism evidence="8 9">
    <name type="scientific">Trueperella pecoris</name>
    <dbReference type="NCBI Taxonomy" id="2733571"/>
    <lineage>
        <taxon>Bacteria</taxon>
        <taxon>Bacillati</taxon>
        <taxon>Actinomycetota</taxon>
        <taxon>Actinomycetes</taxon>
        <taxon>Actinomycetales</taxon>
        <taxon>Actinomycetaceae</taxon>
        <taxon>Trueperella</taxon>
    </lineage>
</organism>
<feature type="transmembrane region" description="Helical" evidence="6">
    <location>
        <begin position="73"/>
        <end position="95"/>
    </location>
</feature>
<evidence type="ECO:0000313" key="9">
    <source>
        <dbReference type="Proteomes" id="UP000595053"/>
    </source>
</evidence>
<proteinExistence type="inferred from homology"/>
<keyword evidence="3 6" id="KW-0812">Transmembrane</keyword>
<reference evidence="8 9" key="1">
    <citation type="submission" date="2020-10" db="EMBL/GenBank/DDBJ databases">
        <title>Trueperella pecoris sp. nov. isolated from bovine and porcine specimens.</title>
        <authorList>
            <person name="Schoenecker L."/>
            <person name="Schnydrig P."/>
            <person name="Brodard I."/>
            <person name="Thomann A."/>
            <person name="Hemphill A."/>
            <person name="Rodriguez-Campos S."/>
            <person name="Perreten V."/>
            <person name="Jores J."/>
            <person name="Kittl S."/>
        </authorList>
    </citation>
    <scope>NUCLEOTIDE SEQUENCE [LARGE SCALE GENOMIC DNA]</scope>
    <source>
        <strain evidence="8 9">15A0121</strain>
    </source>
</reference>
<feature type="transmembrane region" description="Helical" evidence="6">
    <location>
        <begin position="6"/>
        <end position="31"/>
    </location>
</feature>
<evidence type="ECO:0000256" key="4">
    <source>
        <dbReference type="ARBA" id="ARBA00022989"/>
    </source>
</evidence>
<evidence type="ECO:0000256" key="6">
    <source>
        <dbReference type="SAM" id="Phobius"/>
    </source>
</evidence>
<evidence type="ECO:0000256" key="3">
    <source>
        <dbReference type="ARBA" id="ARBA00022692"/>
    </source>
</evidence>
<dbReference type="GO" id="GO:0016020">
    <property type="term" value="C:membrane"/>
    <property type="evidence" value="ECO:0007669"/>
    <property type="project" value="UniProtKB-SubCell"/>
</dbReference>
<accession>A0A7M1QXE1</accession>